<keyword evidence="3" id="KW-1185">Reference proteome</keyword>
<dbReference type="InterPro" id="IPR032675">
    <property type="entry name" value="LRR_dom_sf"/>
</dbReference>
<dbReference type="SUPFAM" id="SSF52058">
    <property type="entry name" value="L domain-like"/>
    <property type="match status" value="1"/>
</dbReference>
<protein>
    <submittedName>
        <fullName evidence="2">Uncharacterized protein</fullName>
    </submittedName>
</protein>
<name>A0A401Q0D2_SCYTO</name>
<sequence length="93" mass="10571">MLNTLCSHVIVLLSWGGEMNLLLLLWLTAVSCLPTSSSGDTQLMIRAACQTLQVLNLSRNGIEFFMTSENEEEYHLQVLDLSHNRMILQRSNY</sequence>
<dbReference type="EMBL" id="BFAA01011859">
    <property type="protein sequence ID" value="GCB78824.1"/>
    <property type="molecule type" value="Genomic_DNA"/>
</dbReference>
<gene>
    <name evidence="2" type="ORF">scyTo_0017789</name>
</gene>
<evidence type="ECO:0000256" key="1">
    <source>
        <dbReference type="SAM" id="SignalP"/>
    </source>
</evidence>
<dbReference type="Gene3D" id="3.80.10.10">
    <property type="entry name" value="Ribonuclease Inhibitor"/>
    <property type="match status" value="1"/>
</dbReference>
<dbReference type="Proteomes" id="UP000288216">
    <property type="component" value="Unassembled WGS sequence"/>
</dbReference>
<comment type="caution">
    <text evidence="2">The sequence shown here is derived from an EMBL/GenBank/DDBJ whole genome shotgun (WGS) entry which is preliminary data.</text>
</comment>
<proteinExistence type="predicted"/>
<dbReference type="AlphaFoldDB" id="A0A401Q0D2"/>
<feature type="chain" id="PRO_5019566034" evidence="1">
    <location>
        <begin position="40"/>
        <end position="93"/>
    </location>
</feature>
<dbReference type="Pfam" id="PF13516">
    <property type="entry name" value="LRR_6"/>
    <property type="match status" value="2"/>
</dbReference>
<keyword evidence="1" id="KW-0732">Signal</keyword>
<reference evidence="2 3" key="1">
    <citation type="journal article" date="2018" name="Nat. Ecol. Evol.">
        <title>Shark genomes provide insights into elasmobranch evolution and the origin of vertebrates.</title>
        <authorList>
            <person name="Hara Y"/>
            <person name="Yamaguchi K"/>
            <person name="Onimaru K"/>
            <person name="Kadota M"/>
            <person name="Koyanagi M"/>
            <person name="Keeley SD"/>
            <person name="Tatsumi K"/>
            <person name="Tanaka K"/>
            <person name="Motone F"/>
            <person name="Kageyama Y"/>
            <person name="Nozu R"/>
            <person name="Adachi N"/>
            <person name="Nishimura O"/>
            <person name="Nakagawa R"/>
            <person name="Tanegashima C"/>
            <person name="Kiyatake I"/>
            <person name="Matsumoto R"/>
            <person name="Murakumo K"/>
            <person name="Nishida K"/>
            <person name="Terakita A"/>
            <person name="Kuratani S"/>
            <person name="Sato K"/>
            <person name="Hyodo S Kuraku.S."/>
        </authorList>
    </citation>
    <scope>NUCLEOTIDE SEQUENCE [LARGE SCALE GENOMIC DNA]</scope>
</reference>
<accession>A0A401Q0D2</accession>
<evidence type="ECO:0000313" key="3">
    <source>
        <dbReference type="Proteomes" id="UP000288216"/>
    </source>
</evidence>
<dbReference type="InterPro" id="IPR001611">
    <property type="entry name" value="Leu-rich_rpt"/>
</dbReference>
<organism evidence="2 3">
    <name type="scientific">Scyliorhinus torazame</name>
    <name type="common">Cloudy catshark</name>
    <name type="synonym">Catulus torazame</name>
    <dbReference type="NCBI Taxonomy" id="75743"/>
    <lineage>
        <taxon>Eukaryota</taxon>
        <taxon>Metazoa</taxon>
        <taxon>Chordata</taxon>
        <taxon>Craniata</taxon>
        <taxon>Vertebrata</taxon>
        <taxon>Chondrichthyes</taxon>
        <taxon>Elasmobranchii</taxon>
        <taxon>Galeomorphii</taxon>
        <taxon>Galeoidea</taxon>
        <taxon>Carcharhiniformes</taxon>
        <taxon>Scyliorhinidae</taxon>
        <taxon>Scyliorhinus</taxon>
    </lineage>
</organism>
<feature type="signal peptide" evidence="1">
    <location>
        <begin position="1"/>
        <end position="39"/>
    </location>
</feature>
<evidence type="ECO:0000313" key="2">
    <source>
        <dbReference type="EMBL" id="GCB78824.1"/>
    </source>
</evidence>
<dbReference type="OrthoDB" id="8195690at2759"/>